<organism evidence="1 2">
    <name type="scientific">Dallia pectoralis</name>
    <name type="common">Alaska blackfish</name>
    <dbReference type="NCBI Taxonomy" id="75939"/>
    <lineage>
        <taxon>Eukaryota</taxon>
        <taxon>Metazoa</taxon>
        <taxon>Chordata</taxon>
        <taxon>Craniata</taxon>
        <taxon>Vertebrata</taxon>
        <taxon>Euteleostomi</taxon>
        <taxon>Actinopterygii</taxon>
        <taxon>Neopterygii</taxon>
        <taxon>Teleostei</taxon>
        <taxon>Protacanthopterygii</taxon>
        <taxon>Esociformes</taxon>
        <taxon>Umbridae</taxon>
        <taxon>Dallia</taxon>
    </lineage>
</organism>
<dbReference type="Proteomes" id="UP001157502">
    <property type="component" value="Chromosome 17"/>
</dbReference>
<evidence type="ECO:0000313" key="2">
    <source>
        <dbReference type="Proteomes" id="UP001157502"/>
    </source>
</evidence>
<accession>A0ACC2G5J7</accession>
<gene>
    <name evidence="1" type="ORF">DPEC_G00209710</name>
</gene>
<proteinExistence type="predicted"/>
<dbReference type="EMBL" id="CM055744">
    <property type="protein sequence ID" value="KAJ7998894.1"/>
    <property type="molecule type" value="Genomic_DNA"/>
</dbReference>
<comment type="caution">
    <text evidence="1">The sequence shown here is derived from an EMBL/GenBank/DDBJ whole genome shotgun (WGS) entry which is preliminary data.</text>
</comment>
<name>A0ACC2G5J7_DALPE</name>
<protein>
    <submittedName>
        <fullName evidence="1">Uncharacterized protein</fullName>
    </submittedName>
</protein>
<sequence>MASQNDCCVKVSLRIRPQMAKEKIEGCHVCTLVTPGEPQVLLGKDKAFTYDFVFDINSAQEQIYTACVHKLIEGCFDGYNATVFAYGQTGSGKTYTMGTGFDMNVPEEERGIIPRAVQQLFLGIQERKTRAQIDGTHPPEFKVSAQFLELYNEEILDLFDGARDPECKSRKSNIKIHEDANGSIYTTGVTSRLVNSEEEMLQCLKLGALSRTTASTQMNASSSRSHAIFTINLCQMRVCQQYEENGGENDGVVGGLNGEMSVGGGPIAKPEYETLMAKFHFVDLAGSERLKRTGATGERAREGISINCGLLALGNVISALGDQTKKGGHVPYRDSKLTRLLQDSLGGNSRTVMIACVSPSDRDFMETLNTLKYANRARNIRNKVMVNQDKTSQQISALRAEIARLQMELMEYKAGKRVAGEDGSEGFSDLFQENSMLQKDNDTLRMRVKAMQETIDHLNTRVTTLLANEVGTMLAKSDQGNQEIGALIQNYIREIEELRSKLLESEAMNECLRRSVTRLSSRSPFPTPPHSTFPGNHQLGSSPSLSMEAEMTDVIRRAKMDIERLKKKERRQRRMSPEKDKGLKKRVKLHSHENGPNGENVQNGENGQGGENGELDSDDNCTDDVMSPLQEEESGCDEEEEDEEEGGRDEEEFDSDESLVDSDSDSDEKANFQADLADLTCEIEIKQKLIDELENSQKRLLQLKLQYEEKLILLQNKIRDTQLERDRVLHNLMSMENCTEEKASRVKSEYEKRLKEMNRDLLKLQAAQKEHARLLKNQGRYERELKKLQQEVNEMKKAKVALMKQMKEEQQRRRMVEAKRNREIAQLKKEQRRQEYQIRSLECQKRQQELVLRRKSQEVTALRRLAKPLSGRMARRLQPLDSGAELSASTTSSEPESNRTTPTNVSNIVRQWNTKINGYNGESEVATTNGTRVAGRKRVQPNKAVQGGSTSFAKAARQKWQTLERRILDIVMQRMTIANVEADMDRLIKKREELTVQQEGLLCKREVLMSQGEWPDGEDRLVQEINDEIEVLNANIDYINDSLSDCQATIVQIEETKDELDSVDTSVVISSCSLAEARHLLDHFLKASIDKGLQVAQKESQIRLLEGQLRQTDMIGSAHNHIILDALREKAECIPELQALIHNVQQENGYTSTDEDPSEFSQTSDGSVSQLKSSASQDDFKLKVQTEPRLSAQMKAVSAEYLGPMIDSSSKNITKSLASLTDIQENGAGVSGLSLTLPIIRDRVSRTISLPVRGHTFPRQSRGGDTSPLTRRKSYDRGQSYSQNDSSWLKGSPKRPGFASLHDVKLADGYTPPSSPPLRTRTDRNVFSRLTSNQSQGSALDKGVITPTGGVKGGRTAPLQCSAVAEGHSKPVLCLDATDELLFTGSKDRTCKIWNLVTGQEIVTLKGHPNNVVSIKYCSSSCLVFSVSTSYIKVWDIRDSAKCVRTLTSSGQVISGDACAGTTTRTITVAPGEYQINQIALNPSGSVLYAAAGNTVRTWDLNRMTALGKLTGHIGSVMCLTVGQSLLGKDRVITGSKDHYVKAFDVAEGTLGNVGPAHNFEPPHYDGIECLAIQGDVLFSASRDNGIKKWDLENHELTQQIPNAHKDWVCALAYVPGRPMLLSACRGGMLKVWNVENFTPVGEVRGHESPINAICTNSRHIFTASSDTTVKIWSAKVGRKRYMGRTPRSPNPVLMSLHVTQNVYQRPCV</sequence>
<evidence type="ECO:0000313" key="1">
    <source>
        <dbReference type="EMBL" id="KAJ7998894.1"/>
    </source>
</evidence>
<keyword evidence="2" id="KW-1185">Reference proteome</keyword>
<reference evidence="1" key="1">
    <citation type="submission" date="2021-05" db="EMBL/GenBank/DDBJ databases">
        <authorList>
            <person name="Pan Q."/>
            <person name="Jouanno E."/>
            <person name="Zahm M."/>
            <person name="Klopp C."/>
            <person name="Cabau C."/>
            <person name="Louis A."/>
            <person name="Berthelot C."/>
            <person name="Parey E."/>
            <person name="Roest Crollius H."/>
            <person name="Montfort J."/>
            <person name="Robinson-Rechavi M."/>
            <person name="Bouchez O."/>
            <person name="Lampietro C."/>
            <person name="Lopez Roques C."/>
            <person name="Donnadieu C."/>
            <person name="Postlethwait J."/>
            <person name="Bobe J."/>
            <person name="Dillon D."/>
            <person name="Chandos A."/>
            <person name="von Hippel F."/>
            <person name="Guiguen Y."/>
        </authorList>
    </citation>
    <scope>NUCLEOTIDE SEQUENCE</scope>
    <source>
        <strain evidence="1">YG-Jan2019</strain>
    </source>
</reference>